<dbReference type="Proteomes" id="UP000293874">
    <property type="component" value="Unassembled WGS sequence"/>
</dbReference>
<evidence type="ECO:0000259" key="7">
    <source>
        <dbReference type="Pfam" id="PF14322"/>
    </source>
</evidence>
<proteinExistence type="inferred from homology"/>
<dbReference type="AlphaFoldDB" id="A0A4Q7MZT7"/>
<evidence type="ECO:0000256" key="5">
    <source>
        <dbReference type="ARBA" id="ARBA00023237"/>
    </source>
</evidence>
<comment type="caution">
    <text evidence="8">The sequence shown here is derived from an EMBL/GenBank/DDBJ whole genome shotgun (WGS) entry which is preliminary data.</text>
</comment>
<dbReference type="Gene3D" id="1.25.40.390">
    <property type="match status" value="1"/>
</dbReference>
<dbReference type="InterPro" id="IPR011990">
    <property type="entry name" value="TPR-like_helical_dom_sf"/>
</dbReference>
<dbReference type="GO" id="GO:0009279">
    <property type="term" value="C:cell outer membrane"/>
    <property type="evidence" value="ECO:0007669"/>
    <property type="project" value="UniProtKB-SubCell"/>
</dbReference>
<comment type="subcellular location">
    <subcellularLocation>
        <location evidence="1">Cell outer membrane</location>
    </subcellularLocation>
</comment>
<dbReference type="InterPro" id="IPR012944">
    <property type="entry name" value="SusD_RagB_dom"/>
</dbReference>
<dbReference type="PROSITE" id="PS51257">
    <property type="entry name" value="PROKAR_LIPOPROTEIN"/>
    <property type="match status" value="1"/>
</dbReference>
<organism evidence="8 9">
    <name type="scientific">Pseudobacter ginsenosidimutans</name>
    <dbReference type="NCBI Taxonomy" id="661488"/>
    <lineage>
        <taxon>Bacteria</taxon>
        <taxon>Pseudomonadati</taxon>
        <taxon>Bacteroidota</taxon>
        <taxon>Chitinophagia</taxon>
        <taxon>Chitinophagales</taxon>
        <taxon>Chitinophagaceae</taxon>
        <taxon>Pseudobacter</taxon>
    </lineage>
</organism>
<feature type="domain" description="RagB/SusD" evidence="6">
    <location>
        <begin position="341"/>
        <end position="560"/>
    </location>
</feature>
<dbReference type="SUPFAM" id="SSF48452">
    <property type="entry name" value="TPR-like"/>
    <property type="match status" value="1"/>
</dbReference>
<feature type="domain" description="SusD-like N-terminal" evidence="7">
    <location>
        <begin position="85"/>
        <end position="222"/>
    </location>
</feature>
<protein>
    <submittedName>
        <fullName evidence="8">Putative outer membrane starch-binding protein</fullName>
    </submittedName>
</protein>
<keyword evidence="5" id="KW-0998">Cell outer membrane</keyword>
<name>A0A4Q7MZT7_9BACT</name>
<evidence type="ECO:0000256" key="1">
    <source>
        <dbReference type="ARBA" id="ARBA00004442"/>
    </source>
</evidence>
<accession>A0A4Q7MZT7</accession>
<evidence type="ECO:0000259" key="6">
    <source>
        <dbReference type="Pfam" id="PF07980"/>
    </source>
</evidence>
<gene>
    <name evidence="8" type="ORF">EV199_0662</name>
</gene>
<keyword evidence="3" id="KW-0732">Signal</keyword>
<keyword evidence="9" id="KW-1185">Reference proteome</keyword>
<evidence type="ECO:0000313" key="9">
    <source>
        <dbReference type="Proteomes" id="UP000293874"/>
    </source>
</evidence>
<keyword evidence="4" id="KW-0472">Membrane</keyword>
<sequence>MFDCMKKYIICGCLLGSLLGGGCNKMLEEEPKAILTPEFLKTEKGVKKGLDAAYAGTRYVWGSQDLFVYVTGGTDEFIKGTDGNTDLNSYTSNFTPGQSNGNQVWMQCYRWINACNGIIENAPQATMPQADQDKAVAEAKFLRAMFYSALVQFWRDVTVSTTYITTSVTTAKRNTLAEAMTLIIQDLKDAIAVLPAGPKSAGVLPGKANAAAARHLLGRMYLFRASTPAAQASDKEDAYQTLKSLIDERNTVGISLLPDFGDIFREGNEANAEVLFAVQHTSNYAFNGPNNSTVGDNVMNHMFIGQYDKRSTMVRSMDYGRPYIRVVPTFWVTDTVFKERVNDTRYGKTFQTVWYANSNNAGDYDKFAWPNPLPPGAPADAVPGGRRIKKKGDTSIYMPGVPVTSAQRNAAPYLLYGNKNWDNTLAPTVKKYFDNKRADLNDQSVRPLIVWRLAETYLLAAEAAIGTSRPQEAADYINAIRRRAAYPSGDPALMEITAADATIDFLLEERTRELLGENTRWWDLVRTGTLIERVKKHNAEATPNIQDRHTLRPIPQLQLDNTRGEKYNNSVYFPNWN</sequence>
<evidence type="ECO:0000256" key="3">
    <source>
        <dbReference type="ARBA" id="ARBA00022729"/>
    </source>
</evidence>
<dbReference type="InterPro" id="IPR033985">
    <property type="entry name" value="SusD-like_N"/>
</dbReference>
<dbReference type="Pfam" id="PF14322">
    <property type="entry name" value="SusD-like_3"/>
    <property type="match status" value="1"/>
</dbReference>
<comment type="similarity">
    <text evidence="2">Belongs to the SusD family.</text>
</comment>
<dbReference type="EMBL" id="SGXA01000001">
    <property type="protein sequence ID" value="RZS74811.1"/>
    <property type="molecule type" value="Genomic_DNA"/>
</dbReference>
<evidence type="ECO:0000313" key="8">
    <source>
        <dbReference type="EMBL" id="RZS74811.1"/>
    </source>
</evidence>
<evidence type="ECO:0000256" key="4">
    <source>
        <dbReference type="ARBA" id="ARBA00023136"/>
    </source>
</evidence>
<dbReference type="Pfam" id="PF07980">
    <property type="entry name" value="SusD_RagB"/>
    <property type="match status" value="1"/>
</dbReference>
<evidence type="ECO:0000256" key="2">
    <source>
        <dbReference type="ARBA" id="ARBA00006275"/>
    </source>
</evidence>
<reference evidence="8 9" key="1">
    <citation type="submission" date="2019-02" db="EMBL/GenBank/DDBJ databases">
        <title>Genomic Encyclopedia of Type Strains, Phase IV (KMG-IV): sequencing the most valuable type-strain genomes for metagenomic binning, comparative biology and taxonomic classification.</title>
        <authorList>
            <person name="Goeker M."/>
        </authorList>
    </citation>
    <scope>NUCLEOTIDE SEQUENCE [LARGE SCALE GENOMIC DNA]</scope>
    <source>
        <strain evidence="8 9">DSM 18116</strain>
    </source>
</reference>